<sequence>MLAKVAQRLPIRRNNTAIDAVATSEIKASVKPRPAGPDFLSRSSIIIDAQQTYVSADILFLFYLLTTATSSPRQAFTGFSRPTTSSPARPMG</sequence>
<evidence type="ECO:0000313" key="2">
    <source>
        <dbReference type="Proteomes" id="UP000182258"/>
    </source>
</evidence>
<dbReference type="STRING" id="728005.SAMN04488059_13711"/>
<protein>
    <submittedName>
        <fullName evidence="1">Uncharacterized protein</fullName>
    </submittedName>
</protein>
<reference evidence="1 2" key="1">
    <citation type="submission" date="2016-10" db="EMBL/GenBank/DDBJ databases">
        <authorList>
            <person name="de Groot N.N."/>
        </authorList>
    </citation>
    <scope>NUCLEOTIDE SEQUENCE [LARGE SCALE GENOMIC DNA]</scope>
    <source>
        <strain evidence="1 2">CGMCC 1.10210</strain>
    </source>
</reference>
<dbReference type="EMBL" id="FOMB01000037">
    <property type="protein sequence ID" value="SFD29295.1"/>
    <property type="molecule type" value="Genomic_DNA"/>
</dbReference>
<organism evidence="1 2">
    <name type="scientific">Devosia psychrophila</name>
    <dbReference type="NCBI Taxonomy" id="728005"/>
    <lineage>
        <taxon>Bacteria</taxon>
        <taxon>Pseudomonadati</taxon>
        <taxon>Pseudomonadota</taxon>
        <taxon>Alphaproteobacteria</taxon>
        <taxon>Hyphomicrobiales</taxon>
        <taxon>Devosiaceae</taxon>
        <taxon>Devosia</taxon>
    </lineage>
</organism>
<dbReference type="Proteomes" id="UP000182258">
    <property type="component" value="Unassembled WGS sequence"/>
</dbReference>
<name>A0A1I1R4S6_9HYPH</name>
<dbReference type="AlphaFoldDB" id="A0A1I1R4S6"/>
<proteinExistence type="predicted"/>
<evidence type="ECO:0000313" key="1">
    <source>
        <dbReference type="EMBL" id="SFD29295.1"/>
    </source>
</evidence>
<gene>
    <name evidence="1" type="ORF">SAMN04488059_13711</name>
</gene>
<accession>A0A1I1R4S6</accession>